<feature type="region of interest" description="Disordered" evidence="1">
    <location>
        <begin position="144"/>
        <end position="163"/>
    </location>
</feature>
<evidence type="ECO:0000256" key="2">
    <source>
        <dbReference type="SAM" id="Phobius"/>
    </source>
</evidence>
<evidence type="ECO:0000313" key="4">
    <source>
        <dbReference type="Proteomes" id="UP001054837"/>
    </source>
</evidence>
<organism evidence="3 4">
    <name type="scientific">Caerostris darwini</name>
    <dbReference type="NCBI Taxonomy" id="1538125"/>
    <lineage>
        <taxon>Eukaryota</taxon>
        <taxon>Metazoa</taxon>
        <taxon>Ecdysozoa</taxon>
        <taxon>Arthropoda</taxon>
        <taxon>Chelicerata</taxon>
        <taxon>Arachnida</taxon>
        <taxon>Araneae</taxon>
        <taxon>Araneomorphae</taxon>
        <taxon>Entelegynae</taxon>
        <taxon>Araneoidea</taxon>
        <taxon>Araneidae</taxon>
        <taxon>Caerostris</taxon>
    </lineage>
</organism>
<sequence length="191" mass="21686">MITAAVLSVFCNAEIHLNLTNYKEPNAHFHRSDISRDFLRSRRNDENKISCNGIECLDGRCVSEAWMCKDRNTDDSDSVNKSILWKEGSIMVHYAFAGCGILVLVVLILSCLCSVQEIEIENQCDVKYKAPTNINTYKTTTSRTRKIPDSNSDYSSANTLKKSDSEIQYSWEDEQEIYNAKADPDVKLIKV</sequence>
<dbReference type="AlphaFoldDB" id="A0AAV4X9I8"/>
<protein>
    <submittedName>
        <fullName evidence="3">Uncharacterized protein</fullName>
    </submittedName>
</protein>
<dbReference type="Proteomes" id="UP001054837">
    <property type="component" value="Unassembled WGS sequence"/>
</dbReference>
<feature type="compositionally biased region" description="Polar residues" evidence="1">
    <location>
        <begin position="149"/>
        <end position="160"/>
    </location>
</feature>
<keyword evidence="2" id="KW-0472">Membrane</keyword>
<comment type="caution">
    <text evidence="3">The sequence shown here is derived from an EMBL/GenBank/DDBJ whole genome shotgun (WGS) entry which is preliminary data.</text>
</comment>
<reference evidence="3 4" key="1">
    <citation type="submission" date="2021-06" db="EMBL/GenBank/DDBJ databases">
        <title>Caerostris darwini draft genome.</title>
        <authorList>
            <person name="Kono N."/>
            <person name="Arakawa K."/>
        </authorList>
    </citation>
    <scope>NUCLEOTIDE SEQUENCE [LARGE SCALE GENOMIC DNA]</scope>
</reference>
<evidence type="ECO:0000256" key="1">
    <source>
        <dbReference type="SAM" id="MobiDB-lite"/>
    </source>
</evidence>
<dbReference type="EMBL" id="BPLQ01015715">
    <property type="protein sequence ID" value="GIY90631.1"/>
    <property type="molecule type" value="Genomic_DNA"/>
</dbReference>
<keyword evidence="2" id="KW-0812">Transmembrane</keyword>
<proteinExistence type="predicted"/>
<accession>A0AAV4X9I8</accession>
<name>A0AAV4X9I8_9ARAC</name>
<evidence type="ECO:0000313" key="3">
    <source>
        <dbReference type="EMBL" id="GIY90631.1"/>
    </source>
</evidence>
<gene>
    <name evidence="3" type="ORF">CDAR_592281</name>
</gene>
<feature type="transmembrane region" description="Helical" evidence="2">
    <location>
        <begin position="90"/>
        <end position="109"/>
    </location>
</feature>
<keyword evidence="2" id="KW-1133">Transmembrane helix</keyword>
<keyword evidence="4" id="KW-1185">Reference proteome</keyword>